<evidence type="ECO:0000313" key="2">
    <source>
        <dbReference type="Proteomes" id="UP001501759"/>
    </source>
</evidence>
<proteinExistence type="predicted"/>
<dbReference type="EMBL" id="BAABKB010000016">
    <property type="protein sequence ID" value="GAA5017792.1"/>
    <property type="molecule type" value="Genomic_DNA"/>
</dbReference>
<evidence type="ECO:0000313" key="1">
    <source>
        <dbReference type="EMBL" id="GAA5017792.1"/>
    </source>
</evidence>
<comment type="caution">
    <text evidence="1">The sequence shown here is derived from an EMBL/GenBank/DDBJ whole genome shotgun (WGS) entry which is preliminary data.</text>
</comment>
<protein>
    <recommendedName>
        <fullName evidence="3">EF-hand domain-containing protein</fullName>
    </recommendedName>
</protein>
<reference evidence="2" key="1">
    <citation type="journal article" date="2019" name="Int. J. Syst. Evol. Microbiol.">
        <title>The Global Catalogue of Microorganisms (GCM) 10K type strain sequencing project: providing services to taxonomists for standard genome sequencing and annotation.</title>
        <authorList>
            <consortium name="The Broad Institute Genomics Platform"/>
            <consortium name="The Broad Institute Genome Sequencing Center for Infectious Disease"/>
            <person name="Wu L."/>
            <person name="Ma J."/>
        </authorList>
    </citation>
    <scope>NUCLEOTIDE SEQUENCE [LARGE SCALE GENOMIC DNA]</scope>
    <source>
        <strain evidence="2">JCM 18409</strain>
    </source>
</reference>
<dbReference type="Proteomes" id="UP001501759">
    <property type="component" value="Unassembled WGS sequence"/>
</dbReference>
<evidence type="ECO:0008006" key="3">
    <source>
        <dbReference type="Google" id="ProtNLM"/>
    </source>
</evidence>
<dbReference type="RefSeq" id="WP_345651949.1">
    <property type="nucleotide sequence ID" value="NZ_BAABKB010000016.1"/>
</dbReference>
<name>A0ABP9J1K9_9ACTN</name>
<gene>
    <name evidence="1" type="ORF">GCM10023335_44700</name>
</gene>
<accession>A0ABP9J1K9</accession>
<keyword evidence="2" id="KW-1185">Reference proteome</keyword>
<sequence>MEADDGWKLVRVVQTCAACPSQWDAWTADGQYLYLRYRHGEGCVEWHPGPDVDTPESWNEGLSGLLVEWDDGTDSGVINLEDFLVAAGLVLAPGASVS</sequence>
<organism evidence="1 2">
    <name type="scientific">Streptomyces siamensis</name>
    <dbReference type="NCBI Taxonomy" id="1274986"/>
    <lineage>
        <taxon>Bacteria</taxon>
        <taxon>Bacillati</taxon>
        <taxon>Actinomycetota</taxon>
        <taxon>Actinomycetes</taxon>
        <taxon>Kitasatosporales</taxon>
        <taxon>Streptomycetaceae</taxon>
        <taxon>Streptomyces</taxon>
    </lineage>
</organism>